<keyword evidence="1" id="KW-0812">Transmembrane</keyword>
<dbReference type="Proteomes" id="UP000183832">
    <property type="component" value="Unassembled WGS sequence"/>
</dbReference>
<evidence type="ECO:0000256" key="1">
    <source>
        <dbReference type="SAM" id="Phobius"/>
    </source>
</evidence>
<protein>
    <submittedName>
        <fullName evidence="2">CLUMA_CG019204, isoform A</fullName>
    </submittedName>
</protein>
<evidence type="ECO:0000313" key="2">
    <source>
        <dbReference type="EMBL" id="CRL06375.1"/>
    </source>
</evidence>
<keyword evidence="1" id="KW-1133">Transmembrane helix</keyword>
<keyword evidence="1" id="KW-0472">Membrane</keyword>
<dbReference type="AlphaFoldDB" id="A0A1J1J1V0"/>
<evidence type="ECO:0000313" key="3">
    <source>
        <dbReference type="Proteomes" id="UP000183832"/>
    </source>
</evidence>
<sequence length="122" mass="14483">MLLSYEISTSNTKLFLIIHYIFLFSLPFCWEISKDEGIKQGEEKSNYELFKKKSTEMLKGRRKENLQTQFTFKWRCLVGLRDVGGRKCILSCLRRRLFTSLHVSSDLRRNSNHRKSKANEKT</sequence>
<proteinExistence type="predicted"/>
<reference evidence="2 3" key="1">
    <citation type="submission" date="2015-04" db="EMBL/GenBank/DDBJ databases">
        <authorList>
            <person name="Syromyatnikov M.Y."/>
            <person name="Popov V.N."/>
        </authorList>
    </citation>
    <scope>NUCLEOTIDE SEQUENCE [LARGE SCALE GENOMIC DNA]</scope>
</reference>
<accession>A0A1J1J1V0</accession>
<organism evidence="2 3">
    <name type="scientific">Clunio marinus</name>
    <dbReference type="NCBI Taxonomy" id="568069"/>
    <lineage>
        <taxon>Eukaryota</taxon>
        <taxon>Metazoa</taxon>
        <taxon>Ecdysozoa</taxon>
        <taxon>Arthropoda</taxon>
        <taxon>Hexapoda</taxon>
        <taxon>Insecta</taxon>
        <taxon>Pterygota</taxon>
        <taxon>Neoptera</taxon>
        <taxon>Endopterygota</taxon>
        <taxon>Diptera</taxon>
        <taxon>Nematocera</taxon>
        <taxon>Chironomoidea</taxon>
        <taxon>Chironomidae</taxon>
        <taxon>Clunio</taxon>
    </lineage>
</organism>
<keyword evidence="3" id="KW-1185">Reference proteome</keyword>
<gene>
    <name evidence="2" type="ORF">CLUMA_CG019204</name>
</gene>
<feature type="transmembrane region" description="Helical" evidence="1">
    <location>
        <begin position="12"/>
        <end position="30"/>
    </location>
</feature>
<name>A0A1J1J1V0_9DIPT</name>
<dbReference type="EMBL" id="CVRI01000066">
    <property type="protein sequence ID" value="CRL06375.1"/>
    <property type="molecule type" value="Genomic_DNA"/>
</dbReference>